<keyword evidence="1" id="KW-0560">Oxidoreductase</keyword>
<dbReference type="Gene3D" id="3.20.20.100">
    <property type="entry name" value="NADP-dependent oxidoreductase domain"/>
    <property type="match status" value="1"/>
</dbReference>
<comment type="caution">
    <text evidence="3">The sequence shown here is derived from an EMBL/GenBank/DDBJ whole genome shotgun (WGS) entry which is preliminary data.</text>
</comment>
<organism evidence="3 4">
    <name type="scientific">Haloechinothrix salitolerans</name>
    <dbReference type="NCBI Taxonomy" id="926830"/>
    <lineage>
        <taxon>Bacteria</taxon>
        <taxon>Bacillati</taxon>
        <taxon>Actinomycetota</taxon>
        <taxon>Actinomycetes</taxon>
        <taxon>Pseudonocardiales</taxon>
        <taxon>Pseudonocardiaceae</taxon>
        <taxon>Haloechinothrix</taxon>
    </lineage>
</organism>
<dbReference type="EMBL" id="JBHSXX010000001">
    <property type="protein sequence ID" value="MFC6870893.1"/>
    <property type="molecule type" value="Genomic_DNA"/>
</dbReference>
<reference evidence="4" key="1">
    <citation type="journal article" date="2019" name="Int. J. Syst. Evol. Microbiol.">
        <title>The Global Catalogue of Microorganisms (GCM) 10K type strain sequencing project: providing services to taxonomists for standard genome sequencing and annotation.</title>
        <authorList>
            <consortium name="The Broad Institute Genomics Platform"/>
            <consortium name="The Broad Institute Genome Sequencing Center for Infectious Disease"/>
            <person name="Wu L."/>
            <person name="Ma J."/>
        </authorList>
    </citation>
    <scope>NUCLEOTIDE SEQUENCE [LARGE SCALE GENOMIC DNA]</scope>
    <source>
        <strain evidence="4">KCTC 32255</strain>
    </source>
</reference>
<dbReference type="InterPro" id="IPR020471">
    <property type="entry name" value="AKR"/>
</dbReference>
<dbReference type="PRINTS" id="PR00069">
    <property type="entry name" value="ALDKETRDTASE"/>
</dbReference>
<feature type="domain" description="NADP-dependent oxidoreductase" evidence="2">
    <location>
        <begin position="24"/>
        <end position="218"/>
    </location>
</feature>
<dbReference type="InterPro" id="IPR023210">
    <property type="entry name" value="NADP_OxRdtase_dom"/>
</dbReference>
<protein>
    <submittedName>
        <fullName evidence="3">Aldo/keto reductase</fullName>
    </submittedName>
</protein>
<dbReference type="SUPFAM" id="SSF51430">
    <property type="entry name" value="NAD(P)-linked oxidoreductase"/>
    <property type="match status" value="1"/>
</dbReference>
<evidence type="ECO:0000313" key="3">
    <source>
        <dbReference type="EMBL" id="MFC6870893.1"/>
    </source>
</evidence>
<name>A0ABW2C791_9PSEU</name>
<sequence>MTTHRPWLGISTRDWSINSDTPHYGAMQLTGPGHWYHPADIDTAHAVLRRAVDLGINHIDTADAYGPDTSEHLIRKALHPYPAELVIATKGGMTRQGPNRWAPVGRPEYLRQCVEMSLRRLALERIDLYYLHRIDPHVPLADQLSELAALRDEGKIRHIGLSKVTVDQLIAAREITAIAAVQNKFNIAEGDRSVLEYCTQTHTAFVPYAPLATQHRRDSSGTEPASPASALRWLLTQEAAVLPIPGTTSTEHLEANIRTAAGTDA</sequence>
<evidence type="ECO:0000256" key="1">
    <source>
        <dbReference type="ARBA" id="ARBA00023002"/>
    </source>
</evidence>
<dbReference type="PANTHER" id="PTHR43625">
    <property type="entry name" value="AFLATOXIN B1 ALDEHYDE REDUCTASE"/>
    <property type="match status" value="1"/>
</dbReference>
<accession>A0ABW2C791</accession>
<dbReference type="Pfam" id="PF00248">
    <property type="entry name" value="Aldo_ket_red"/>
    <property type="match status" value="1"/>
</dbReference>
<evidence type="ECO:0000259" key="2">
    <source>
        <dbReference type="Pfam" id="PF00248"/>
    </source>
</evidence>
<dbReference type="RefSeq" id="WP_345401662.1">
    <property type="nucleotide sequence ID" value="NZ_BAABLA010000106.1"/>
</dbReference>
<evidence type="ECO:0000313" key="4">
    <source>
        <dbReference type="Proteomes" id="UP001596337"/>
    </source>
</evidence>
<dbReference type="Proteomes" id="UP001596337">
    <property type="component" value="Unassembled WGS sequence"/>
</dbReference>
<dbReference type="PANTHER" id="PTHR43625:SF40">
    <property type="entry name" value="ALDO-KETO REDUCTASE YAKC [NADP(+)]"/>
    <property type="match status" value="1"/>
</dbReference>
<keyword evidence="4" id="KW-1185">Reference proteome</keyword>
<dbReference type="InterPro" id="IPR036812">
    <property type="entry name" value="NAD(P)_OxRdtase_dom_sf"/>
</dbReference>
<proteinExistence type="predicted"/>
<dbReference type="CDD" id="cd19088">
    <property type="entry name" value="AKR_AKR13B1"/>
    <property type="match status" value="1"/>
</dbReference>
<gene>
    <name evidence="3" type="ORF">ACFQGD_27570</name>
</gene>
<dbReference type="InterPro" id="IPR050791">
    <property type="entry name" value="Aldo-Keto_reductase"/>
</dbReference>